<dbReference type="HOGENOM" id="CLU_021768_5_3_1"/>
<dbReference type="InterPro" id="IPR011009">
    <property type="entry name" value="Kinase-like_dom_sf"/>
</dbReference>
<accession>R8BCL5</accession>
<keyword evidence="4" id="KW-1185">Reference proteome</keyword>
<dbReference type="SUPFAM" id="SSF56112">
    <property type="entry name" value="Protein kinase-like (PK-like)"/>
    <property type="match status" value="1"/>
</dbReference>
<dbReference type="CDD" id="cd05120">
    <property type="entry name" value="APH_ChoK_like"/>
    <property type="match status" value="1"/>
</dbReference>
<dbReference type="EMBL" id="KB933295">
    <property type="protein sequence ID" value="EON97036.1"/>
    <property type="molecule type" value="Genomic_DNA"/>
</dbReference>
<proteinExistence type="predicted"/>
<dbReference type="OrthoDB" id="2906425at2759"/>
<organism evidence="3 4">
    <name type="scientific">Phaeoacremonium minimum (strain UCR-PA7)</name>
    <name type="common">Esca disease fungus</name>
    <name type="synonym">Togninia minima</name>
    <dbReference type="NCBI Taxonomy" id="1286976"/>
    <lineage>
        <taxon>Eukaryota</taxon>
        <taxon>Fungi</taxon>
        <taxon>Dikarya</taxon>
        <taxon>Ascomycota</taxon>
        <taxon>Pezizomycotina</taxon>
        <taxon>Sordariomycetes</taxon>
        <taxon>Sordariomycetidae</taxon>
        <taxon>Togniniales</taxon>
        <taxon>Togniniaceae</taxon>
        <taxon>Phaeoacremonium</taxon>
    </lineage>
</organism>
<keyword evidence="3" id="KW-0808">Transferase</keyword>
<dbReference type="Pfam" id="PF01636">
    <property type="entry name" value="APH"/>
    <property type="match status" value="1"/>
</dbReference>
<dbReference type="eggNOG" id="ENOG502SP9R">
    <property type="taxonomic scope" value="Eukaryota"/>
</dbReference>
<feature type="region of interest" description="Disordered" evidence="1">
    <location>
        <begin position="1"/>
        <end position="79"/>
    </location>
</feature>
<evidence type="ECO:0000313" key="4">
    <source>
        <dbReference type="Proteomes" id="UP000014074"/>
    </source>
</evidence>
<dbReference type="Gene3D" id="3.90.1200.10">
    <property type="match status" value="1"/>
</dbReference>
<evidence type="ECO:0000313" key="3">
    <source>
        <dbReference type="EMBL" id="EON97036.1"/>
    </source>
</evidence>
<dbReference type="GO" id="GO:0016301">
    <property type="term" value="F:kinase activity"/>
    <property type="evidence" value="ECO:0007669"/>
    <property type="project" value="UniProtKB-KW"/>
</dbReference>
<evidence type="ECO:0000259" key="2">
    <source>
        <dbReference type="Pfam" id="PF01636"/>
    </source>
</evidence>
<reference evidence="4" key="1">
    <citation type="journal article" date="2013" name="Genome Announc.">
        <title>Draft genome sequence of the ascomycete Phaeoacremonium aleophilum strain UCR-PA7, a causal agent of the esca disease complex in grapevines.</title>
        <authorList>
            <person name="Blanco-Ulate B."/>
            <person name="Rolshausen P."/>
            <person name="Cantu D."/>
        </authorList>
    </citation>
    <scope>NUCLEOTIDE SEQUENCE [LARGE SCALE GENOMIC DNA]</scope>
    <source>
        <strain evidence="4">UCR-PA7</strain>
    </source>
</reference>
<protein>
    <submittedName>
        <fullName evidence="3">Putative kinase-like protein</fullName>
    </submittedName>
</protein>
<dbReference type="PANTHER" id="PTHR21310:SF58">
    <property type="entry name" value="AMINOGLYCOSIDE PHOSPHOTRANSFERASE DOMAIN-CONTAINING PROTEIN"/>
    <property type="match status" value="1"/>
</dbReference>
<dbReference type="InterPro" id="IPR002575">
    <property type="entry name" value="Aminoglycoside_PTrfase"/>
</dbReference>
<dbReference type="KEGG" id="tmn:UCRPA7_7447"/>
<name>R8BCL5_PHAM7</name>
<keyword evidence="3" id="KW-0418">Kinase</keyword>
<dbReference type="InterPro" id="IPR051678">
    <property type="entry name" value="AGP_Transferase"/>
</dbReference>
<dbReference type="AlphaFoldDB" id="R8BCL5"/>
<dbReference type="Proteomes" id="UP000014074">
    <property type="component" value="Unassembled WGS sequence"/>
</dbReference>
<dbReference type="PANTHER" id="PTHR21310">
    <property type="entry name" value="AMINOGLYCOSIDE PHOSPHOTRANSFERASE-RELATED-RELATED"/>
    <property type="match status" value="1"/>
</dbReference>
<sequence length="330" mass="36864">MSGSKDALGAGGEGGGHASQAAVAGTPATERRTINGATVNDQDPDGSVRRVRRMIREKLRAQGRPAPDSPPRPTPLADSHPFARQLLDAGGEVIYEKIRCWIVKHACHTKVTKFHLRGIRPAEVEAMRFIAEHTTIPVPRVYDAGEKHLTMEFIEGERLREAWDKSLSIEDQALVVQQLRDYITQLRAVKSSDGIICSFGGRPAVDSRMFYLEGGPFANEAAYNDFLVSDLVGDASVRDMIRTQLRGDHAIVLTHGDLHAINIMVRPGVGVVAVLDWELAGFYPEYLELVRPFRAADWTCGYYKELLNIFPQRYDAEWVVEMVLHQWSHH</sequence>
<gene>
    <name evidence="3" type="ORF">UCRPA7_7447</name>
</gene>
<dbReference type="RefSeq" id="XP_007918169.1">
    <property type="nucleotide sequence ID" value="XM_007919978.1"/>
</dbReference>
<evidence type="ECO:0000256" key="1">
    <source>
        <dbReference type="SAM" id="MobiDB-lite"/>
    </source>
</evidence>
<feature type="domain" description="Aminoglycoside phosphotransferase" evidence="2">
    <location>
        <begin position="120"/>
        <end position="291"/>
    </location>
</feature>
<dbReference type="GeneID" id="19328207"/>